<feature type="transmembrane region" description="Helical" evidence="9">
    <location>
        <begin position="76"/>
        <end position="99"/>
    </location>
</feature>
<dbReference type="PANTHER" id="PTHR30413:SF8">
    <property type="entry name" value="TRANSPORT PERMEASE PROTEIN"/>
    <property type="match status" value="1"/>
</dbReference>
<evidence type="ECO:0000256" key="4">
    <source>
        <dbReference type="ARBA" id="ARBA00022475"/>
    </source>
</evidence>
<keyword evidence="4 9" id="KW-1003">Cell membrane</keyword>
<evidence type="ECO:0000313" key="12">
    <source>
        <dbReference type="Proteomes" id="UP001597641"/>
    </source>
</evidence>
<feature type="transmembrane region" description="Helical" evidence="9">
    <location>
        <begin position="224"/>
        <end position="247"/>
    </location>
</feature>
<keyword evidence="5" id="KW-0997">Cell inner membrane</keyword>
<evidence type="ECO:0000256" key="2">
    <source>
        <dbReference type="ARBA" id="ARBA00007783"/>
    </source>
</evidence>
<dbReference type="Pfam" id="PF01061">
    <property type="entry name" value="ABC2_membrane"/>
    <property type="match status" value="1"/>
</dbReference>
<evidence type="ECO:0000256" key="7">
    <source>
        <dbReference type="ARBA" id="ARBA00022989"/>
    </source>
</evidence>
<evidence type="ECO:0000256" key="5">
    <source>
        <dbReference type="ARBA" id="ARBA00022519"/>
    </source>
</evidence>
<feature type="transmembrane region" description="Helical" evidence="9">
    <location>
        <begin position="111"/>
        <end position="129"/>
    </location>
</feature>
<gene>
    <name evidence="11" type="ORF">ACFS7Z_02230</name>
</gene>
<evidence type="ECO:0000256" key="6">
    <source>
        <dbReference type="ARBA" id="ARBA00022692"/>
    </source>
</evidence>
<dbReference type="EMBL" id="JBHUOX010000001">
    <property type="protein sequence ID" value="MFD2999162.1"/>
    <property type="molecule type" value="Genomic_DNA"/>
</dbReference>
<keyword evidence="12" id="KW-1185">Reference proteome</keyword>
<evidence type="ECO:0000256" key="1">
    <source>
        <dbReference type="ARBA" id="ARBA00004429"/>
    </source>
</evidence>
<evidence type="ECO:0000259" key="10">
    <source>
        <dbReference type="PROSITE" id="PS51012"/>
    </source>
</evidence>
<comment type="similarity">
    <text evidence="2 9">Belongs to the ABC-2 integral membrane protein family.</text>
</comment>
<feature type="transmembrane region" description="Helical" evidence="9">
    <location>
        <begin position="150"/>
        <end position="179"/>
    </location>
</feature>
<dbReference type="PRINTS" id="PR00164">
    <property type="entry name" value="ABC2TRNSPORT"/>
</dbReference>
<sequence length="311" mass="35438">MGTGATTVKEKEEKTAAKRSTKKIVDTQAAGQEEWTMVIEPKGNLFDLQLKDVWRYRDLLVLFVMRDFKAQYKQTILGPLWHFIQPLFTTIIFFVVYSKIANIPTDGIKPILFYMSGIAIWNYFYSCVNSTSNTFSANAGIFGKVYFPRLVLPLSVVSSNVIKFGIQFLLLLCVMLFYASQGEPFHFGFSWLWIPVLVVMMAFLGLGLGIIISSLTTKYRDFSVLIGFALQLLMYATPVIYPLSFLIDKSYGWLISWNPLTPIVEAFRYALFQQGTFSPSSLLYSLSVILVVFFIGLITFNRVERSFMDTV</sequence>
<dbReference type="InterPro" id="IPR013525">
    <property type="entry name" value="ABC2_TM"/>
</dbReference>
<feature type="transmembrane region" description="Helical" evidence="9">
    <location>
        <begin position="191"/>
        <end position="212"/>
    </location>
</feature>
<evidence type="ECO:0000256" key="8">
    <source>
        <dbReference type="ARBA" id="ARBA00023136"/>
    </source>
</evidence>
<dbReference type="PANTHER" id="PTHR30413">
    <property type="entry name" value="INNER MEMBRANE TRANSPORT PERMEASE"/>
    <property type="match status" value="1"/>
</dbReference>
<dbReference type="PROSITE" id="PS51012">
    <property type="entry name" value="ABC_TM2"/>
    <property type="match status" value="1"/>
</dbReference>
<dbReference type="RefSeq" id="WP_377480224.1">
    <property type="nucleotide sequence ID" value="NZ_JBHUOX010000001.1"/>
</dbReference>
<keyword evidence="8 9" id="KW-0472">Membrane</keyword>
<evidence type="ECO:0000256" key="3">
    <source>
        <dbReference type="ARBA" id="ARBA00022448"/>
    </source>
</evidence>
<keyword evidence="7 9" id="KW-1133">Transmembrane helix</keyword>
<feature type="domain" description="ABC transmembrane type-2" evidence="10">
    <location>
        <begin position="77"/>
        <end position="303"/>
    </location>
</feature>
<reference evidence="12" key="1">
    <citation type="journal article" date="2019" name="Int. J. Syst. Evol. Microbiol.">
        <title>The Global Catalogue of Microorganisms (GCM) 10K type strain sequencing project: providing services to taxonomists for standard genome sequencing and annotation.</title>
        <authorList>
            <consortium name="The Broad Institute Genomics Platform"/>
            <consortium name="The Broad Institute Genome Sequencing Center for Infectious Disease"/>
            <person name="Wu L."/>
            <person name="Ma J."/>
        </authorList>
    </citation>
    <scope>NUCLEOTIDE SEQUENCE [LARGE SCALE GENOMIC DNA]</scope>
    <source>
        <strain evidence="12">KCTC 23984</strain>
    </source>
</reference>
<dbReference type="InterPro" id="IPR000412">
    <property type="entry name" value="ABC_2_transport"/>
</dbReference>
<comment type="subcellular location">
    <subcellularLocation>
        <location evidence="1">Cell inner membrane</location>
        <topology evidence="1">Multi-pass membrane protein</topology>
    </subcellularLocation>
    <subcellularLocation>
        <location evidence="9">Cell membrane</location>
        <topology evidence="9">Multi-pass membrane protein</topology>
    </subcellularLocation>
</comment>
<dbReference type="InterPro" id="IPR047817">
    <property type="entry name" value="ABC2_TM_bact-type"/>
</dbReference>
<organism evidence="11 12">
    <name type="scientific">Pontibacter toksunensis</name>
    <dbReference type="NCBI Taxonomy" id="1332631"/>
    <lineage>
        <taxon>Bacteria</taxon>
        <taxon>Pseudomonadati</taxon>
        <taxon>Bacteroidota</taxon>
        <taxon>Cytophagia</taxon>
        <taxon>Cytophagales</taxon>
        <taxon>Hymenobacteraceae</taxon>
        <taxon>Pontibacter</taxon>
    </lineage>
</organism>
<accession>A0ABW6BQ89</accession>
<evidence type="ECO:0000313" key="11">
    <source>
        <dbReference type="EMBL" id="MFD2999162.1"/>
    </source>
</evidence>
<evidence type="ECO:0000256" key="9">
    <source>
        <dbReference type="RuleBase" id="RU361157"/>
    </source>
</evidence>
<keyword evidence="3 9" id="KW-0813">Transport</keyword>
<protein>
    <recommendedName>
        <fullName evidence="9">Transport permease protein</fullName>
    </recommendedName>
</protein>
<name>A0ABW6BQ89_9BACT</name>
<dbReference type="Proteomes" id="UP001597641">
    <property type="component" value="Unassembled WGS sequence"/>
</dbReference>
<feature type="transmembrane region" description="Helical" evidence="9">
    <location>
        <begin position="282"/>
        <end position="300"/>
    </location>
</feature>
<keyword evidence="6 9" id="KW-0812">Transmembrane</keyword>
<comment type="caution">
    <text evidence="11">The sequence shown here is derived from an EMBL/GenBank/DDBJ whole genome shotgun (WGS) entry which is preliminary data.</text>
</comment>
<proteinExistence type="inferred from homology"/>